<feature type="domain" description="Exoribonuclease phosphorolytic" evidence="6">
    <location>
        <begin position="1"/>
        <end position="124"/>
    </location>
</feature>
<dbReference type="Proteomes" id="UP000054454">
    <property type="component" value="Unassembled WGS sequence"/>
</dbReference>
<reference evidence="8" key="1">
    <citation type="journal article" date="2016" name="Nat. Commun.">
        <title>Genome analysis of three Pneumocystis species reveals adaptation mechanisms to life exclusively in mammalian hosts.</title>
        <authorList>
            <person name="Ma L."/>
            <person name="Chen Z."/>
            <person name="Huang D.W."/>
            <person name="Kutty G."/>
            <person name="Ishihara M."/>
            <person name="Wang H."/>
            <person name="Abouelleil A."/>
            <person name="Bishop L."/>
            <person name="Davey E."/>
            <person name="Deng R."/>
            <person name="Deng X."/>
            <person name="Fan L."/>
            <person name="Fantoni G."/>
            <person name="Fitzgerald M."/>
            <person name="Gogineni E."/>
            <person name="Goldberg J.M."/>
            <person name="Handley G."/>
            <person name="Hu X."/>
            <person name="Huber C."/>
            <person name="Jiao X."/>
            <person name="Jones K."/>
            <person name="Levin J.Z."/>
            <person name="Liu Y."/>
            <person name="Macdonald P."/>
            <person name="Melnikov A."/>
            <person name="Raley C."/>
            <person name="Sassi M."/>
            <person name="Sherman B.T."/>
            <person name="Song X."/>
            <person name="Sykes S."/>
            <person name="Tran B."/>
            <person name="Walsh L."/>
            <person name="Xia Y."/>
            <person name="Yang J."/>
            <person name="Young S."/>
            <person name="Zeng Q."/>
            <person name="Zheng X."/>
            <person name="Stephens R."/>
            <person name="Nusbaum C."/>
            <person name="Birren B.W."/>
            <person name="Azadi P."/>
            <person name="Lempicki R.A."/>
            <person name="Cuomo C.A."/>
            <person name="Kovacs J.A."/>
        </authorList>
    </citation>
    <scope>NUCLEOTIDE SEQUENCE [LARGE SCALE GENOMIC DNA]</scope>
    <source>
        <strain evidence="8">B80</strain>
    </source>
</reference>
<evidence type="ECO:0000313" key="8">
    <source>
        <dbReference type="Proteomes" id="UP000054454"/>
    </source>
</evidence>
<dbReference type="InterPro" id="IPR001247">
    <property type="entry name" value="ExoRNase_PH_dom1"/>
</dbReference>
<dbReference type="GO" id="GO:0071028">
    <property type="term" value="P:nuclear mRNA surveillance"/>
    <property type="evidence" value="ECO:0007669"/>
    <property type="project" value="TreeGrafter"/>
</dbReference>
<dbReference type="GO" id="GO:0005730">
    <property type="term" value="C:nucleolus"/>
    <property type="evidence" value="ECO:0007669"/>
    <property type="project" value="UniProtKB-SubCell"/>
</dbReference>
<organism evidence="7 8">
    <name type="scientific">Pneumocystis carinii (strain B80)</name>
    <name type="common">Rat pneumocystis pneumonia agent</name>
    <name type="synonym">Pneumocystis carinii f. sp. carinii</name>
    <dbReference type="NCBI Taxonomy" id="1408658"/>
    <lineage>
        <taxon>Eukaryota</taxon>
        <taxon>Fungi</taxon>
        <taxon>Dikarya</taxon>
        <taxon>Ascomycota</taxon>
        <taxon>Taphrinomycotina</taxon>
        <taxon>Pneumocystomycetes</taxon>
        <taxon>Pneumocystaceae</taxon>
        <taxon>Pneumocystis</taxon>
    </lineage>
</organism>
<dbReference type="InterPro" id="IPR050080">
    <property type="entry name" value="RNase_PH"/>
</dbReference>
<dbReference type="AlphaFoldDB" id="A0A0W4ZP99"/>
<dbReference type="InterPro" id="IPR027408">
    <property type="entry name" value="PNPase/RNase_PH_dom_sf"/>
</dbReference>
<dbReference type="GO" id="GO:0006364">
    <property type="term" value="P:rRNA processing"/>
    <property type="evidence" value="ECO:0007669"/>
    <property type="project" value="UniProtKB-KW"/>
</dbReference>
<dbReference type="PANTHER" id="PTHR11953">
    <property type="entry name" value="EXOSOME COMPLEX COMPONENT"/>
    <property type="match status" value="1"/>
</dbReference>
<keyword evidence="8" id="KW-1185">Reference proteome</keyword>
<dbReference type="RefSeq" id="XP_018226985.1">
    <property type="nucleotide sequence ID" value="XM_018369279.1"/>
</dbReference>
<proteinExistence type="inferred from homology"/>
<dbReference type="GeneID" id="28935481"/>
<evidence type="ECO:0000256" key="4">
    <source>
        <dbReference type="ARBA" id="ARBA00022835"/>
    </source>
</evidence>
<dbReference type="GO" id="GO:0003723">
    <property type="term" value="F:RNA binding"/>
    <property type="evidence" value="ECO:0007669"/>
    <property type="project" value="TreeGrafter"/>
</dbReference>
<dbReference type="VEuPathDB" id="FungiDB:T552_00672"/>
<dbReference type="SUPFAM" id="SSF54211">
    <property type="entry name" value="Ribosomal protein S5 domain 2-like"/>
    <property type="match status" value="1"/>
</dbReference>
<dbReference type="Gene3D" id="3.30.230.70">
    <property type="entry name" value="GHMP Kinase, N-terminal domain"/>
    <property type="match status" value="1"/>
</dbReference>
<dbReference type="EMBL" id="LFVZ01000003">
    <property type="protein sequence ID" value="KTW30194.1"/>
    <property type="molecule type" value="Genomic_DNA"/>
</dbReference>
<comment type="similarity">
    <text evidence="2">Belongs to the RNase PH family.</text>
</comment>
<dbReference type="GO" id="GO:0034475">
    <property type="term" value="P:U4 snRNA 3'-end processing"/>
    <property type="evidence" value="ECO:0007669"/>
    <property type="project" value="TreeGrafter"/>
</dbReference>
<evidence type="ECO:0000313" key="7">
    <source>
        <dbReference type="EMBL" id="KTW30194.1"/>
    </source>
</evidence>
<accession>A0A0W4ZP99</accession>
<keyword evidence="3" id="KW-0698">rRNA processing</keyword>
<dbReference type="InterPro" id="IPR020568">
    <property type="entry name" value="Ribosomal_Su5_D2-typ_SF"/>
</dbReference>
<evidence type="ECO:0000259" key="6">
    <source>
        <dbReference type="Pfam" id="PF01138"/>
    </source>
</evidence>
<gene>
    <name evidence="7" type="ORF">T552_00672</name>
</gene>
<evidence type="ECO:0000256" key="2">
    <source>
        <dbReference type="ARBA" id="ARBA00006678"/>
    </source>
</evidence>
<name>A0A0W4ZP99_PNEC8</name>
<dbReference type="GO" id="GO:0071051">
    <property type="term" value="P:poly(A)-dependent snoRNA 3'-end processing"/>
    <property type="evidence" value="ECO:0007669"/>
    <property type="project" value="TreeGrafter"/>
</dbReference>
<protein>
    <recommendedName>
        <fullName evidence="6">Exoribonuclease phosphorolytic domain-containing protein</fullName>
    </recommendedName>
</protein>
<comment type="caution">
    <text evidence="7">The sequence shown here is derived from an EMBL/GenBank/DDBJ whole genome shotgun (WGS) entry which is preliminary data.</text>
</comment>
<evidence type="ECO:0000256" key="1">
    <source>
        <dbReference type="ARBA" id="ARBA00004604"/>
    </source>
</evidence>
<sequence>MKKIFFETSLLERVDGSCVYREGLNKVVCSIVGPSEIKTRDDALGEAVLDVIIRFNIGLYGAKERQIEQTIHKIVSATIIRAMYPHTLIQVIIQVISCDKSENTASLLATMLNATNIALIDSGISLLYTFSAICFAVIIKNKEISIIADPAQKILNECMSTHVICYSFPDEKLLSCESIGHFTENEFFEILLKAKSSCKNIYYEIKTRMTEKMIQENRK</sequence>
<comment type="subcellular location">
    <subcellularLocation>
        <location evidence="1">Nucleus</location>
        <location evidence="1">Nucleolus</location>
    </subcellularLocation>
</comment>
<dbReference type="InterPro" id="IPR036345">
    <property type="entry name" value="ExoRNase_PH_dom2_sf"/>
</dbReference>
<dbReference type="SUPFAM" id="SSF55666">
    <property type="entry name" value="Ribonuclease PH domain 2-like"/>
    <property type="match status" value="1"/>
</dbReference>
<dbReference type="GO" id="GO:0000176">
    <property type="term" value="C:nuclear exosome (RNase complex)"/>
    <property type="evidence" value="ECO:0007669"/>
    <property type="project" value="TreeGrafter"/>
</dbReference>
<evidence type="ECO:0000256" key="3">
    <source>
        <dbReference type="ARBA" id="ARBA00022552"/>
    </source>
</evidence>
<evidence type="ECO:0000256" key="5">
    <source>
        <dbReference type="ARBA" id="ARBA00023242"/>
    </source>
</evidence>
<keyword evidence="5" id="KW-0539">Nucleus</keyword>
<dbReference type="GO" id="GO:0016075">
    <property type="term" value="P:rRNA catabolic process"/>
    <property type="evidence" value="ECO:0007669"/>
    <property type="project" value="TreeGrafter"/>
</dbReference>
<dbReference type="GO" id="GO:0000177">
    <property type="term" value="C:cytoplasmic exosome (RNase complex)"/>
    <property type="evidence" value="ECO:0007669"/>
    <property type="project" value="TreeGrafter"/>
</dbReference>
<dbReference type="PANTHER" id="PTHR11953:SF1">
    <property type="entry name" value="EXOSOME COMPLEX COMPONENT RRP46"/>
    <property type="match status" value="1"/>
</dbReference>
<dbReference type="Pfam" id="PF01138">
    <property type="entry name" value="RNase_PH"/>
    <property type="match status" value="1"/>
</dbReference>
<keyword evidence="4" id="KW-0271">Exosome</keyword>
<dbReference type="OrthoDB" id="27298at2759"/>